<proteinExistence type="predicted"/>
<comment type="caution">
    <text evidence="3">The sequence shown here is derived from an EMBL/GenBank/DDBJ whole genome shotgun (WGS) entry which is preliminary data.</text>
</comment>
<evidence type="ECO:0000313" key="2">
    <source>
        <dbReference type="EMBL" id="CAF0736764.1"/>
    </source>
</evidence>
<feature type="compositionally biased region" description="Polar residues" evidence="1">
    <location>
        <begin position="322"/>
        <end position="345"/>
    </location>
</feature>
<dbReference type="EMBL" id="CAJNOM010000002">
    <property type="protein sequence ID" value="CAF0736764.1"/>
    <property type="molecule type" value="Genomic_DNA"/>
</dbReference>
<accession>A0A813QI44</accession>
<sequence length="483" mass="56681">MESPQTKLTFAATKYDINDDEKFLAPADYDLSEYSLPTSKSKVSELEMQNYIWIKRKTFNSLIVLSDSDSNLPIENKFNLQYLLWKNAQRRIKHSYLVLHDSETELIGKEVPLPTNDDLRKNIRLDLLGVSKSNETSICLIYIELKKVGSNNTREALTELLAYSSYFSNNFIGSSNNHYMMVLISPIDPTILEYSVLQQMLFEKKNFLVLEPYMKNDDLETLKLKIWAPKLATIERFTNQTHIFGQESFTVLFSTFRTKHKDDEKLEKEIIVDIINDAAQQMESLGMHGFVWYYFKSSTWEHPHFLIQAQLDPFNLSKKNDSNNPALQPNDSNNPALQSNDSNNPALQAHKWNKADLLSTYLNFPQKSTKCEWDEDADKYLDFKNTFRYKNDYFPFGRAQLLRYTEVIEFDRSTKTLVDIFKDDIDCLRKPEAFRFTGLILEMFHEYLDLLIEYNQHDGSSEESLYLKSRNVRNFCRFLEIFE</sequence>
<name>A0A813QI44_9BILA</name>
<keyword evidence="4" id="KW-1185">Reference proteome</keyword>
<dbReference type="EMBL" id="CAJNOI010000008">
    <property type="protein sequence ID" value="CAF0768267.1"/>
    <property type="molecule type" value="Genomic_DNA"/>
</dbReference>
<evidence type="ECO:0000313" key="5">
    <source>
        <dbReference type="Proteomes" id="UP000663877"/>
    </source>
</evidence>
<dbReference type="AlphaFoldDB" id="A0A813QI44"/>
<evidence type="ECO:0000313" key="4">
    <source>
        <dbReference type="Proteomes" id="UP000663832"/>
    </source>
</evidence>
<gene>
    <name evidence="3" type="ORF">BJG266_LOCUS3411</name>
    <name evidence="2" type="ORF">QVE165_LOCUS652</name>
</gene>
<evidence type="ECO:0000256" key="1">
    <source>
        <dbReference type="SAM" id="MobiDB-lite"/>
    </source>
</evidence>
<evidence type="ECO:0000313" key="3">
    <source>
        <dbReference type="EMBL" id="CAF0768267.1"/>
    </source>
</evidence>
<organism evidence="3 5">
    <name type="scientific">Adineta steineri</name>
    <dbReference type="NCBI Taxonomy" id="433720"/>
    <lineage>
        <taxon>Eukaryota</taxon>
        <taxon>Metazoa</taxon>
        <taxon>Spiralia</taxon>
        <taxon>Gnathifera</taxon>
        <taxon>Rotifera</taxon>
        <taxon>Eurotatoria</taxon>
        <taxon>Bdelloidea</taxon>
        <taxon>Adinetida</taxon>
        <taxon>Adinetidae</taxon>
        <taxon>Adineta</taxon>
    </lineage>
</organism>
<protein>
    <submittedName>
        <fullName evidence="3">Uncharacterized protein</fullName>
    </submittedName>
</protein>
<reference evidence="3" key="1">
    <citation type="submission" date="2021-02" db="EMBL/GenBank/DDBJ databases">
        <authorList>
            <person name="Nowell W R."/>
        </authorList>
    </citation>
    <scope>NUCLEOTIDE SEQUENCE</scope>
</reference>
<dbReference type="Proteomes" id="UP000663877">
    <property type="component" value="Unassembled WGS sequence"/>
</dbReference>
<dbReference type="Proteomes" id="UP000663832">
    <property type="component" value="Unassembled WGS sequence"/>
</dbReference>
<feature type="region of interest" description="Disordered" evidence="1">
    <location>
        <begin position="318"/>
        <end position="345"/>
    </location>
</feature>